<dbReference type="GO" id="GO:0030170">
    <property type="term" value="F:pyridoxal phosphate binding"/>
    <property type="evidence" value="ECO:0007669"/>
    <property type="project" value="InterPro"/>
</dbReference>
<dbReference type="EMBL" id="JAGHQM010001992">
    <property type="protein sequence ID" value="KAH0551484.1"/>
    <property type="molecule type" value="Genomic_DNA"/>
</dbReference>
<feature type="region of interest" description="Disordered" evidence="1">
    <location>
        <begin position="292"/>
        <end position="317"/>
    </location>
</feature>
<proteinExistence type="predicted"/>
<name>A0A9P8IC45_9PEZI</name>
<dbReference type="SUPFAM" id="SSF53383">
    <property type="entry name" value="PLP-dependent transferases"/>
    <property type="match status" value="1"/>
</dbReference>
<reference evidence="3" key="1">
    <citation type="submission" date="2021-03" db="EMBL/GenBank/DDBJ databases">
        <title>Comparative genomics and phylogenomic investigation of the class Geoglossomycetes provide insights into ecological specialization and systematics.</title>
        <authorList>
            <person name="Melie T."/>
            <person name="Pirro S."/>
            <person name="Miller A.N."/>
            <person name="Quandt A."/>
        </authorList>
    </citation>
    <scope>NUCLEOTIDE SEQUENCE</scope>
    <source>
        <strain evidence="3">CAQ_001_2017</strain>
    </source>
</reference>
<dbReference type="PANTHER" id="PTHR42858:SF1">
    <property type="entry name" value="LD15494P"/>
    <property type="match status" value="1"/>
</dbReference>
<dbReference type="InterPro" id="IPR015421">
    <property type="entry name" value="PyrdxlP-dep_Trfase_major"/>
</dbReference>
<dbReference type="GO" id="GO:0047536">
    <property type="term" value="F:2-aminoadipate transaminase activity"/>
    <property type="evidence" value="ECO:0007669"/>
    <property type="project" value="TreeGrafter"/>
</dbReference>
<accession>A0A9P8IC45</accession>
<evidence type="ECO:0000259" key="2">
    <source>
        <dbReference type="Pfam" id="PF00155"/>
    </source>
</evidence>
<evidence type="ECO:0000313" key="4">
    <source>
        <dbReference type="Proteomes" id="UP000750711"/>
    </source>
</evidence>
<dbReference type="InterPro" id="IPR004839">
    <property type="entry name" value="Aminotransferase_I/II_large"/>
</dbReference>
<dbReference type="FunFam" id="3.40.640.10:FF:000080">
    <property type="entry name" value="Aminotransferase, putative"/>
    <property type="match status" value="1"/>
</dbReference>
<dbReference type="CDD" id="cd00609">
    <property type="entry name" value="AAT_like"/>
    <property type="match status" value="1"/>
</dbReference>
<dbReference type="InterPro" id="IPR015422">
    <property type="entry name" value="PyrdxlP-dep_Trfase_small"/>
</dbReference>
<sequence>MASKSPKHQINLLRGWPNQKLLPIDDLKAATTTVLSNPSIAIPGLLYGPDLGYGPLREEIARWLTEFYAPSSPITASRICISGGASQNLACVLQTFSDPLYTRNVWMVAPTYFLACQIFEDAGFAGKLRAVPEDEEGLDVGLLREEIRKSDAVASSMEGDRPITKPRRTWSKIYSHIIYAVPTFSNPSSKTMSLARRTELIHLAREHDALIITDDVYDFLQWPVSGKASPAADMGKAILPRLVDIDRELNGGAEREGADGFGNAASNGSFSKIVGPGVRTGWSEGAEKLAYGLSMTTTSRPRSGPSTPPTTAPSSPP</sequence>
<dbReference type="PANTHER" id="PTHR42858">
    <property type="entry name" value="AMINOTRANSFERASE"/>
    <property type="match status" value="1"/>
</dbReference>
<comment type="caution">
    <text evidence="3">The sequence shown here is derived from an EMBL/GenBank/DDBJ whole genome shotgun (WGS) entry which is preliminary data.</text>
</comment>
<feature type="compositionally biased region" description="Pro residues" evidence="1">
    <location>
        <begin position="306"/>
        <end position="317"/>
    </location>
</feature>
<dbReference type="Proteomes" id="UP000750711">
    <property type="component" value="Unassembled WGS sequence"/>
</dbReference>
<protein>
    <recommendedName>
        <fullName evidence="2">Aminotransferase class I/classII large domain-containing protein</fullName>
    </recommendedName>
</protein>
<feature type="domain" description="Aminotransferase class I/classII large" evidence="2">
    <location>
        <begin position="46"/>
        <end position="281"/>
    </location>
</feature>
<dbReference type="Gene3D" id="3.40.640.10">
    <property type="entry name" value="Type I PLP-dependent aspartate aminotransferase-like (Major domain)"/>
    <property type="match status" value="1"/>
</dbReference>
<dbReference type="InterPro" id="IPR015424">
    <property type="entry name" value="PyrdxlP-dep_Trfase"/>
</dbReference>
<dbReference type="Pfam" id="PF00155">
    <property type="entry name" value="Aminotran_1_2"/>
    <property type="match status" value="1"/>
</dbReference>
<evidence type="ECO:0000256" key="1">
    <source>
        <dbReference type="SAM" id="MobiDB-lite"/>
    </source>
</evidence>
<keyword evidence="4" id="KW-1185">Reference proteome</keyword>
<evidence type="ECO:0000313" key="3">
    <source>
        <dbReference type="EMBL" id="KAH0551484.1"/>
    </source>
</evidence>
<dbReference type="AlphaFoldDB" id="A0A9P8IC45"/>
<feature type="compositionally biased region" description="Low complexity" evidence="1">
    <location>
        <begin position="294"/>
        <end position="305"/>
    </location>
</feature>
<organism evidence="3 4">
    <name type="scientific">Trichoglossum hirsutum</name>
    <dbReference type="NCBI Taxonomy" id="265104"/>
    <lineage>
        <taxon>Eukaryota</taxon>
        <taxon>Fungi</taxon>
        <taxon>Dikarya</taxon>
        <taxon>Ascomycota</taxon>
        <taxon>Pezizomycotina</taxon>
        <taxon>Geoglossomycetes</taxon>
        <taxon>Geoglossales</taxon>
        <taxon>Geoglossaceae</taxon>
        <taxon>Trichoglossum</taxon>
    </lineage>
</organism>
<dbReference type="Gene3D" id="3.90.1150.10">
    <property type="entry name" value="Aspartate Aminotransferase, domain 1"/>
    <property type="match status" value="1"/>
</dbReference>
<gene>
    <name evidence="3" type="ORF">GP486_007300</name>
</gene>